<organism evidence="2 3">
    <name type="scientific">Colletotrichum navitas</name>
    <dbReference type="NCBI Taxonomy" id="681940"/>
    <lineage>
        <taxon>Eukaryota</taxon>
        <taxon>Fungi</taxon>
        <taxon>Dikarya</taxon>
        <taxon>Ascomycota</taxon>
        <taxon>Pezizomycotina</taxon>
        <taxon>Sordariomycetes</taxon>
        <taxon>Hypocreomycetidae</taxon>
        <taxon>Glomerellales</taxon>
        <taxon>Glomerellaceae</taxon>
        <taxon>Colletotrichum</taxon>
        <taxon>Colletotrichum graminicola species complex</taxon>
    </lineage>
</organism>
<dbReference type="Pfam" id="PF01370">
    <property type="entry name" value="Epimerase"/>
    <property type="match status" value="1"/>
</dbReference>
<dbReference type="EMBL" id="JAHLJV010000009">
    <property type="protein sequence ID" value="KAK1597130.1"/>
    <property type="molecule type" value="Genomic_DNA"/>
</dbReference>
<dbReference type="PANTHER" id="PTHR43103">
    <property type="entry name" value="NUCLEOSIDE-DIPHOSPHATE-SUGAR EPIMERASE"/>
    <property type="match status" value="1"/>
</dbReference>
<dbReference type="InterPro" id="IPR036291">
    <property type="entry name" value="NAD(P)-bd_dom_sf"/>
</dbReference>
<dbReference type="GeneID" id="85447529"/>
<dbReference type="InterPro" id="IPR001509">
    <property type="entry name" value="Epimerase_deHydtase"/>
</dbReference>
<dbReference type="AlphaFoldDB" id="A0AAD8Q7G8"/>
<dbReference type="RefSeq" id="XP_060417944.1">
    <property type="nucleotide sequence ID" value="XM_060563289.1"/>
</dbReference>
<name>A0AAD8Q7G8_9PEZI</name>
<evidence type="ECO:0000313" key="2">
    <source>
        <dbReference type="EMBL" id="KAK1597130.1"/>
    </source>
</evidence>
<evidence type="ECO:0000259" key="1">
    <source>
        <dbReference type="Pfam" id="PF01370"/>
    </source>
</evidence>
<comment type="caution">
    <text evidence="2">The sequence shown here is derived from an EMBL/GenBank/DDBJ whole genome shotgun (WGS) entry which is preliminary data.</text>
</comment>
<evidence type="ECO:0000313" key="3">
    <source>
        <dbReference type="Proteomes" id="UP001230504"/>
    </source>
</evidence>
<keyword evidence="3" id="KW-1185">Reference proteome</keyword>
<protein>
    <submittedName>
        <fullName evidence="2">NAD dependent epimerase/dehydratase</fullName>
    </submittedName>
</protein>
<reference evidence="2" key="1">
    <citation type="submission" date="2021-06" db="EMBL/GenBank/DDBJ databases">
        <title>Comparative genomics, transcriptomics and evolutionary studies reveal genomic signatures of adaptation to plant cell wall in hemibiotrophic fungi.</title>
        <authorList>
            <consortium name="DOE Joint Genome Institute"/>
            <person name="Baroncelli R."/>
            <person name="Diaz J.F."/>
            <person name="Benocci T."/>
            <person name="Peng M."/>
            <person name="Battaglia E."/>
            <person name="Haridas S."/>
            <person name="Andreopoulos W."/>
            <person name="Labutti K."/>
            <person name="Pangilinan J."/>
            <person name="Floch G.L."/>
            <person name="Makela M.R."/>
            <person name="Henrissat B."/>
            <person name="Grigoriev I.V."/>
            <person name="Crouch J.A."/>
            <person name="De Vries R.P."/>
            <person name="Sukno S.A."/>
            <person name="Thon M.R."/>
        </authorList>
    </citation>
    <scope>NUCLEOTIDE SEQUENCE</scope>
    <source>
        <strain evidence="2">CBS 125086</strain>
    </source>
</reference>
<dbReference type="Proteomes" id="UP001230504">
    <property type="component" value="Unassembled WGS sequence"/>
</dbReference>
<gene>
    <name evidence="2" type="ORF">LY79DRAFT_666877</name>
</gene>
<proteinExistence type="predicted"/>
<dbReference type="PANTHER" id="PTHR43103:SF6">
    <property type="entry name" value="PUTATIVE-RELATED"/>
    <property type="match status" value="1"/>
</dbReference>
<feature type="domain" description="NAD-dependent epimerase/dehydratase" evidence="1">
    <location>
        <begin position="6"/>
        <end position="186"/>
    </location>
</feature>
<sequence>MGKRVIFTGGSGVIGPHVIQELLRHGHDVVNLDIVPLDNPFVHTMKCDVTDAGQVYSALHTQLHLTQPLEKSSVPDAIIHFAGYARPLLAPDNEVFRTNIVSIHNVVEAACKLGIKKITLASSITVYGVTFAEGSRAYTQFPIDETTECNPTDPYALSKLLGETVARSYASRFGVDIYCLRIGAIVEPDRYPEAFGAYLARPEAWDVHGWSYTDLRDLGQMCHLCLSSDGLGWQVYNATNNDMTNNERTPDFLARVSPSTPFTREMGDREAPISNAKIQRMLGFKEEHPWRRHVTPVTQTKTVG</sequence>
<dbReference type="Gene3D" id="3.40.50.720">
    <property type="entry name" value="NAD(P)-binding Rossmann-like Domain"/>
    <property type="match status" value="1"/>
</dbReference>
<dbReference type="SUPFAM" id="SSF51735">
    <property type="entry name" value="NAD(P)-binding Rossmann-fold domains"/>
    <property type="match status" value="1"/>
</dbReference>
<accession>A0AAD8Q7G8</accession>